<evidence type="ECO:0000256" key="4">
    <source>
        <dbReference type="ARBA" id="ARBA00022692"/>
    </source>
</evidence>
<accession>A0A2U1CJC4</accession>
<keyword evidence="7 9" id="KW-1133">Transmembrane helix</keyword>
<keyword evidence="2 9" id="KW-1003">Cell membrane</keyword>
<evidence type="ECO:0000256" key="6">
    <source>
        <dbReference type="ARBA" id="ARBA00022801"/>
    </source>
</evidence>
<dbReference type="STRING" id="1231391.GCA_000308195_01294"/>
<evidence type="ECO:0000256" key="3">
    <source>
        <dbReference type="ARBA" id="ARBA00022670"/>
    </source>
</evidence>
<evidence type="ECO:0000256" key="1">
    <source>
        <dbReference type="ARBA" id="ARBA00006139"/>
    </source>
</evidence>
<evidence type="ECO:0000313" key="12">
    <source>
        <dbReference type="EMBL" id="PVY61092.1"/>
    </source>
</evidence>
<keyword evidence="4 9" id="KW-0812">Transmembrane</keyword>
<feature type="active site" evidence="9">
    <location>
        <position position="132"/>
    </location>
</feature>
<keyword evidence="13" id="KW-1185">Reference proteome</keyword>
<feature type="transmembrane region" description="Helical" evidence="9">
    <location>
        <begin position="52"/>
        <end position="71"/>
    </location>
</feature>
<keyword evidence="3 9" id="KW-0645">Protease</keyword>
<dbReference type="GO" id="GO:0006508">
    <property type="term" value="P:proteolysis"/>
    <property type="evidence" value="ECO:0007669"/>
    <property type="project" value="UniProtKB-KW"/>
</dbReference>
<evidence type="ECO:0000313" key="13">
    <source>
        <dbReference type="Proteomes" id="UP000246145"/>
    </source>
</evidence>
<proteinExistence type="inferred from homology"/>
<sequence>MPEQHGNTAARPPFFPPRFWMWMAGAVLIIVLDQLTKSYFDSNMAYAERWSVLPFFDFTLLYNPGAAFSFLADGQGWQRWLFTAIALGAVGLILQLLRRHPGQTLFCASLACILGGAIGNLIDRIMHGHVVDFLLFHWAGWHFPAFNVADIAITCGAALLILDEILRIRRERRRRAKPAA</sequence>
<dbReference type="PROSITE" id="PS00855">
    <property type="entry name" value="SPASE_II"/>
    <property type="match status" value="1"/>
</dbReference>
<dbReference type="PANTHER" id="PTHR33695:SF1">
    <property type="entry name" value="LIPOPROTEIN SIGNAL PEPTIDASE"/>
    <property type="match status" value="1"/>
</dbReference>
<keyword evidence="8 9" id="KW-0472">Membrane</keyword>
<evidence type="ECO:0000256" key="7">
    <source>
        <dbReference type="ARBA" id="ARBA00022989"/>
    </source>
</evidence>
<name>A0A2U1CJC4_9BURK</name>
<gene>
    <name evidence="9" type="primary">lspA</name>
    <name evidence="12" type="ORF">C7440_3261</name>
</gene>
<dbReference type="InterPro" id="IPR001872">
    <property type="entry name" value="Peptidase_A8"/>
</dbReference>
<dbReference type="GO" id="GO:0004190">
    <property type="term" value="F:aspartic-type endopeptidase activity"/>
    <property type="evidence" value="ECO:0007669"/>
    <property type="project" value="UniProtKB-UniRule"/>
</dbReference>
<dbReference type="Proteomes" id="UP000246145">
    <property type="component" value="Unassembled WGS sequence"/>
</dbReference>
<dbReference type="OrthoDB" id="9810259at2"/>
<dbReference type="UniPathway" id="UPA00665"/>
<comment type="pathway">
    <text evidence="9">Protein modification; lipoprotein biosynthesis (signal peptide cleavage).</text>
</comment>
<organism evidence="12 13">
    <name type="scientific">Pusillimonas noertemannii</name>
    <dbReference type="NCBI Taxonomy" id="305977"/>
    <lineage>
        <taxon>Bacteria</taxon>
        <taxon>Pseudomonadati</taxon>
        <taxon>Pseudomonadota</taxon>
        <taxon>Betaproteobacteria</taxon>
        <taxon>Burkholderiales</taxon>
        <taxon>Alcaligenaceae</taxon>
        <taxon>Pusillimonas</taxon>
    </lineage>
</organism>
<dbReference type="HAMAP" id="MF_00161">
    <property type="entry name" value="LspA"/>
    <property type="match status" value="1"/>
</dbReference>
<evidence type="ECO:0000256" key="11">
    <source>
        <dbReference type="RuleBase" id="RU004181"/>
    </source>
</evidence>
<dbReference type="PRINTS" id="PR00781">
    <property type="entry name" value="LIPOSIGPTASE"/>
</dbReference>
<feature type="active site" evidence="9">
    <location>
        <position position="150"/>
    </location>
</feature>
<comment type="subcellular location">
    <subcellularLocation>
        <location evidence="9">Cell membrane</location>
        <topology evidence="9">Multi-pass membrane protein</topology>
    </subcellularLocation>
</comment>
<dbReference type="EMBL" id="QEKO01000005">
    <property type="protein sequence ID" value="PVY61092.1"/>
    <property type="molecule type" value="Genomic_DNA"/>
</dbReference>
<comment type="function">
    <text evidence="9 10">This protein specifically catalyzes the removal of signal peptides from prolipoproteins.</text>
</comment>
<keyword evidence="6 9" id="KW-0378">Hydrolase</keyword>
<dbReference type="RefSeq" id="WP_017523662.1">
    <property type="nucleotide sequence ID" value="NZ_JACCEX010000005.1"/>
</dbReference>
<feature type="transmembrane region" description="Helical" evidence="9">
    <location>
        <begin position="20"/>
        <end position="40"/>
    </location>
</feature>
<keyword evidence="5 9" id="KW-0064">Aspartyl protease</keyword>
<evidence type="ECO:0000256" key="5">
    <source>
        <dbReference type="ARBA" id="ARBA00022750"/>
    </source>
</evidence>
<comment type="catalytic activity">
    <reaction evidence="9 10">
        <text>Release of signal peptides from bacterial membrane prolipoproteins. Hydrolyzes -Xaa-Yaa-Zaa-|-(S,diacylglyceryl)Cys-, in which Xaa is hydrophobic (preferably Leu), and Yaa (Ala or Ser) and Zaa (Gly or Ala) have small, neutral side chains.</text>
        <dbReference type="EC" id="3.4.23.36"/>
    </reaction>
</comment>
<dbReference type="PANTHER" id="PTHR33695">
    <property type="entry name" value="LIPOPROTEIN SIGNAL PEPTIDASE"/>
    <property type="match status" value="1"/>
</dbReference>
<protein>
    <recommendedName>
        <fullName evidence="9">Lipoprotein signal peptidase</fullName>
        <ecNumber evidence="9">3.4.23.36</ecNumber>
    </recommendedName>
    <alternativeName>
        <fullName evidence="9">Prolipoprotein signal peptidase</fullName>
    </alternativeName>
    <alternativeName>
        <fullName evidence="9">Signal peptidase II</fullName>
        <shortName evidence="9">SPase II</shortName>
    </alternativeName>
</protein>
<evidence type="ECO:0000256" key="8">
    <source>
        <dbReference type="ARBA" id="ARBA00023136"/>
    </source>
</evidence>
<dbReference type="Pfam" id="PF01252">
    <property type="entry name" value="Peptidase_A8"/>
    <property type="match status" value="1"/>
</dbReference>
<dbReference type="AlphaFoldDB" id="A0A2U1CJC4"/>
<evidence type="ECO:0000256" key="2">
    <source>
        <dbReference type="ARBA" id="ARBA00022475"/>
    </source>
</evidence>
<reference evidence="12 13" key="1">
    <citation type="submission" date="2018-04" db="EMBL/GenBank/DDBJ databases">
        <title>Genomic Encyclopedia of Type Strains, Phase IV (KMG-IV): sequencing the most valuable type-strain genomes for metagenomic binning, comparative biology and taxonomic classification.</title>
        <authorList>
            <person name="Goeker M."/>
        </authorList>
    </citation>
    <scope>NUCLEOTIDE SEQUENCE [LARGE SCALE GENOMIC DNA]</scope>
    <source>
        <strain evidence="12 13">DSM 10065</strain>
    </source>
</reference>
<evidence type="ECO:0000256" key="10">
    <source>
        <dbReference type="RuleBase" id="RU000594"/>
    </source>
</evidence>
<feature type="transmembrane region" description="Helical" evidence="9">
    <location>
        <begin position="142"/>
        <end position="166"/>
    </location>
</feature>
<dbReference type="GO" id="GO:0005886">
    <property type="term" value="C:plasma membrane"/>
    <property type="evidence" value="ECO:0007669"/>
    <property type="project" value="UniProtKB-SubCell"/>
</dbReference>
<dbReference type="NCBIfam" id="TIGR00077">
    <property type="entry name" value="lspA"/>
    <property type="match status" value="1"/>
</dbReference>
<dbReference type="EC" id="3.4.23.36" evidence="9"/>
<feature type="transmembrane region" description="Helical" evidence="9">
    <location>
        <begin position="104"/>
        <end position="122"/>
    </location>
</feature>
<feature type="transmembrane region" description="Helical" evidence="9">
    <location>
        <begin position="77"/>
        <end position="97"/>
    </location>
</feature>
<evidence type="ECO:0000256" key="9">
    <source>
        <dbReference type="HAMAP-Rule" id="MF_00161"/>
    </source>
</evidence>
<comment type="caution">
    <text evidence="12">The sequence shown here is derived from an EMBL/GenBank/DDBJ whole genome shotgun (WGS) entry which is preliminary data.</text>
</comment>
<comment type="similarity">
    <text evidence="1 9 11">Belongs to the peptidase A8 family.</text>
</comment>